<keyword evidence="7" id="KW-0175">Coiled coil</keyword>
<keyword evidence="5" id="KW-0234">DNA repair</keyword>
<name>A0A3M0MG00_9RHOB</name>
<keyword evidence="2" id="KW-0255">Endonuclease</keyword>
<protein>
    <submittedName>
        <fullName evidence="8">Uncharacterized protein</fullName>
    </submittedName>
</protein>
<dbReference type="InterPro" id="IPR011335">
    <property type="entry name" value="Restrct_endonuc-II-like"/>
</dbReference>
<sequence length="101" mass="11743">MHKSEVESQIMSMSDELTELKEDMDSMRSRITAAVAQRGTRPEMTVRRLCHALGYRYRRYVNALLGAPDLTPPVWEWKTKDLVRLRQTLNDSIDMFGAGRR</sequence>
<keyword evidence="1" id="KW-0540">Nuclease</keyword>
<evidence type="ECO:0000256" key="1">
    <source>
        <dbReference type="ARBA" id="ARBA00022722"/>
    </source>
</evidence>
<dbReference type="GO" id="GO:0004519">
    <property type="term" value="F:endonuclease activity"/>
    <property type="evidence" value="ECO:0007669"/>
    <property type="project" value="UniProtKB-KW"/>
</dbReference>
<reference evidence="8 9" key="1">
    <citation type="submission" date="2018-07" db="EMBL/GenBank/DDBJ databases">
        <authorList>
            <person name="Zhang Y."/>
            <person name="Wang L."/>
            <person name="Ma S."/>
        </authorList>
    </citation>
    <scope>NUCLEOTIDE SEQUENCE [LARGE SCALE GENOMIC DNA]</scope>
    <source>
        <strain evidence="8 9">4-2</strain>
    </source>
</reference>
<evidence type="ECO:0000256" key="7">
    <source>
        <dbReference type="SAM" id="Coils"/>
    </source>
</evidence>
<comment type="caution">
    <text evidence="8">The sequence shown here is derived from an EMBL/GenBank/DDBJ whole genome shotgun (WGS) entry which is preliminary data.</text>
</comment>
<evidence type="ECO:0000256" key="5">
    <source>
        <dbReference type="ARBA" id="ARBA00023204"/>
    </source>
</evidence>
<comment type="similarity">
    <text evidence="6">Belongs to the Vsr family.</text>
</comment>
<dbReference type="InterPro" id="IPR004603">
    <property type="entry name" value="DNA_mismatch_endonuc_vsr"/>
</dbReference>
<evidence type="ECO:0000256" key="2">
    <source>
        <dbReference type="ARBA" id="ARBA00022759"/>
    </source>
</evidence>
<evidence type="ECO:0000313" key="8">
    <source>
        <dbReference type="EMBL" id="RMC36598.1"/>
    </source>
</evidence>
<gene>
    <name evidence="8" type="ORF">C9E81_08115</name>
</gene>
<evidence type="ECO:0000256" key="3">
    <source>
        <dbReference type="ARBA" id="ARBA00022763"/>
    </source>
</evidence>
<dbReference type="GO" id="GO:0016787">
    <property type="term" value="F:hydrolase activity"/>
    <property type="evidence" value="ECO:0007669"/>
    <property type="project" value="UniProtKB-KW"/>
</dbReference>
<dbReference type="GO" id="GO:0006298">
    <property type="term" value="P:mismatch repair"/>
    <property type="evidence" value="ECO:0007669"/>
    <property type="project" value="InterPro"/>
</dbReference>
<keyword evidence="3" id="KW-0227">DNA damage</keyword>
<dbReference type="AlphaFoldDB" id="A0A3M0MG00"/>
<dbReference type="Pfam" id="PF03852">
    <property type="entry name" value="Vsr"/>
    <property type="match status" value="1"/>
</dbReference>
<evidence type="ECO:0000313" key="9">
    <source>
        <dbReference type="Proteomes" id="UP000273516"/>
    </source>
</evidence>
<keyword evidence="4" id="KW-0378">Hydrolase</keyword>
<organism evidence="8 9">
    <name type="scientific">Paracoccus alkanivorans</name>
    <dbReference type="NCBI Taxonomy" id="2116655"/>
    <lineage>
        <taxon>Bacteria</taxon>
        <taxon>Pseudomonadati</taxon>
        <taxon>Pseudomonadota</taxon>
        <taxon>Alphaproteobacteria</taxon>
        <taxon>Rhodobacterales</taxon>
        <taxon>Paracoccaceae</taxon>
        <taxon>Paracoccus</taxon>
    </lineage>
</organism>
<evidence type="ECO:0000256" key="6">
    <source>
        <dbReference type="ARBA" id="ARBA00029466"/>
    </source>
</evidence>
<proteinExistence type="inferred from homology"/>
<dbReference type="EMBL" id="QOKZ01000002">
    <property type="protein sequence ID" value="RMC36598.1"/>
    <property type="molecule type" value="Genomic_DNA"/>
</dbReference>
<evidence type="ECO:0000256" key="4">
    <source>
        <dbReference type="ARBA" id="ARBA00022801"/>
    </source>
</evidence>
<dbReference type="SUPFAM" id="SSF52980">
    <property type="entry name" value="Restriction endonuclease-like"/>
    <property type="match status" value="1"/>
</dbReference>
<dbReference type="Proteomes" id="UP000273516">
    <property type="component" value="Unassembled WGS sequence"/>
</dbReference>
<feature type="coiled-coil region" evidence="7">
    <location>
        <begin position="3"/>
        <end position="37"/>
    </location>
</feature>
<keyword evidence="9" id="KW-1185">Reference proteome</keyword>
<accession>A0A3M0MG00</accession>